<gene>
    <name evidence="2" type="ORF">IQ236_07180</name>
</gene>
<sequence length="88" mass="9514">MISKSEYPPKSDYSFTHLRGTDDVYYVQIISAFLSGFTLIQLGIAGATMKLAQSFQHTLENSKFSLIKYSGFAVVAIGVIALSSAITG</sequence>
<keyword evidence="3" id="KW-1185">Reference proteome</keyword>
<evidence type="ECO:0000256" key="1">
    <source>
        <dbReference type="SAM" id="Phobius"/>
    </source>
</evidence>
<evidence type="ECO:0000313" key="2">
    <source>
        <dbReference type="EMBL" id="MBE9143004.1"/>
    </source>
</evidence>
<dbReference type="EMBL" id="JADEWU010000011">
    <property type="protein sequence ID" value="MBE9143004.1"/>
    <property type="molecule type" value="Genomic_DNA"/>
</dbReference>
<keyword evidence="1" id="KW-1133">Transmembrane helix</keyword>
<comment type="caution">
    <text evidence="2">The sequence shown here is derived from an EMBL/GenBank/DDBJ whole genome shotgun (WGS) entry which is preliminary data.</text>
</comment>
<feature type="transmembrane region" description="Helical" evidence="1">
    <location>
        <begin position="25"/>
        <end position="45"/>
    </location>
</feature>
<accession>A0ABR9U970</accession>
<organism evidence="2 3">
    <name type="scientific">Planktothrix mougeotii LEGE 06226</name>
    <dbReference type="NCBI Taxonomy" id="1828728"/>
    <lineage>
        <taxon>Bacteria</taxon>
        <taxon>Bacillati</taxon>
        <taxon>Cyanobacteriota</taxon>
        <taxon>Cyanophyceae</taxon>
        <taxon>Oscillatoriophycideae</taxon>
        <taxon>Oscillatoriales</taxon>
        <taxon>Microcoleaceae</taxon>
        <taxon>Planktothrix</taxon>
    </lineage>
</organism>
<proteinExistence type="predicted"/>
<reference evidence="2 3" key="1">
    <citation type="submission" date="2020-10" db="EMBL/GenBank/DDBJ databases">
        <authorList>
            <person name="Castelo-Branco R."/>
            <person name="Eusebio N."/>
            <person name="Adriana R."/>
            <person name="Vieira A."/>
            <person name="Brugerolle De Fraissinette N."/>
            <person name="Rezende De Castro R."/>
            <person name="Schneider M.P."/>
            <person name="Vasconcelos V."/>
            <person name="Leao P.N."/>
        </authorList>
    </citation>
    <scope>NUCLEOTIDE SEQUENCE [LARGE SCALE GENOMIC DNA]</scope>
    <source>
        <strain evidence="2 3">LEGE 06226</strain>
    </source>
</reference>
<dbReference type="RefSeq" id="WP_193868628.1">
    <property type="nucleotide sequence ID" value="NZ_JADEWU010000011.1"/>
</dbReference>
<feature type="transmembrane region" description="Helical" evidence="1">
    <location>
        <begin position="66"/>
        <end position="86"/>
    </location>
</feature>
<dbReference type="Proteomes" id="UP000640725">
    <property type="component" value="Unassembled WGS sequence"/>
</dbReference>
<protein>
    <submittedName>
        <fullName evidence="2">Uncharacterized protein</fullName>
    </submittedName>
</protein>
<evidence type="ECO:0000313" key="3">
    <source>
        <dbReference type="Proteomes" id="UP000640725"/>
    </source>
</evidence>
<keyword evidence="1" id="KW-0812">Transmembrane</keyword>
<name>A0ABR9U970_9CYAN</name>
<keyword evidence="1" id="KW-0472">Membrane</keyword>